<comment type="similarity">
    <text evidence="1">Belongs to the LysR transcriptional regulatory family.</text>
</comment>
<sequence length="210" mass="22936">MRLPDLSRLRYFVAVAQALNFREAASRLNVAQPAVSRAVQQLEAEIGFKLFERTTRRVTLTPAGAVLAREANQALQHLQRAVRDASQVAAGDAGELVIGYSAQATHGPMAEIIIRFRSAYPNAQVSLYSLSSQEQLPAIEAGTIDLGFLLSAACKPPLRHIVVARQRFVVLVSRQNPLAKHASVSLRELAGTPFVIGTPKRWLSFRGLIT</sequence>
<evidence type="ECO:0000256" key="2">
    <source>
        <dbReference type="ARBA" id="ARBA00023015"/>
    </source>
</evidence>
<comment type="caution">
    <text evidence="6">The sequence shown here is derived from an EMBL/GenBank/DDBJ whole genome shotgun (WGS) entry which is preliminary data.</text>
</comment>
<name>X0TSQ6_9ZZZZ</name>
<evidence type="ECO:0000313" key="6">
    <source>
        <dbReference type="EMBL" id="GAF96239.1"/>
    </source>
</evidence>
<gene>
    <name evidence="6" type="ORF">S01H1_21618</name>
</gene>
<keyword evidence="4" id="KW-0804">Transcription</keyword>
<dbReference type="CDD" id="cd08414">
    <property type="entry name" value="PBP2_LTTR_aromatics_like"/>
    <property type="match status" value="1"/>
</dbReference>
<dbReference type="Gene3D" id="1.10.10.10">
    <property type="entry name" value="Winged helix-like DNA-binding domain superfamily/Winged helix DNA-binding domain"/>
    <property type="match status" value="1"/>
</dbReference>
<keyword evidence="2" id="KW-0805">Transcription regulation</keyword>
<dbReference type="InterPro" id="IPR000847">
    <property type="entry name" value="LysR_HTH_N"/>
</dbReference>
<protein>
    <recommendedName>
        <fullName evidence="5">HTH lysR-type domain-containing protein</fullName>
    </recommendedName>
</protein>
<evidence type="ECO:0000259" key="5">
    <source>
        <dbReference type="PROSITE" id="PS50931"/>
    </source>
</evidence>
<dbReference type="Pfam" id="PF00126">
    <property type="entry name" value="HTH_1"/>
    <property type="match status" value="1"/>
</dbReference>
<dbReference type="FunFam" id="1.10.10.10:FF:000001">
    <property type="entry name" value="LysR family transcriptional regulator"/>
    <property type="match status" value="1"/>
</dbReference>
<reference evidence="6" key="1">
    <citation type="journal article" date="2014" name="Front. Microbiol.">
        <title>High frequency of phylogenetically diverse reductive dehalogenase-homologous genes in deep subseafloor sedimentary metagenomes.</title>
        <authorList>
            <person name="Kawai M."/>
            <person name="Futagami T."/>
            <person name="Toyoda A."/>
            <person name="Takaki Y."/>
            <person name="Nishi S."/>
            <person name="Hori S."/>
            <person name="Arai W."/>
            <person name="Tsubouchi T."/>
            <person name="Morono Y."/>
            <person name="Uchiyama I."/>
            <person name="Ito T."/>
            <person name="Fujiyama A."/>
            <person name="Inagaki F."/>
            <person name="Takami H."/>
        </authorList>
    </citation>
    <scope>NUCLEOTIDE SEQUENCE</scope>
    <source>
        <strain evidence="6">Expedition CK06-06</strain>
    </source>
</reference>
<dbReference type="SUPFAM" id="SSF53850">
    <property type="entry name" value="Periplasmic binding protein-like II"/>
    <property type="match status" value="1"/>
</dbReference>
<evidence type="ECO:0000256" key="1">
    <source>
        <dbReference type="ARBA" id="ARBA00009437"/>
    </source>
</evidence>
<dbReference type="PROSITE" id="PS50931">
    <property type="entry name" value="HTH_LYSR"/>
    <property type="match status" value="1"/>
</dbReference>
<dbReference type="PRINTS" id="PR00039">
    <property type="entry name" value="HTHLYSR"/>
</dbReference>
<accession>X0TSQ6</accession>
<dbReference type="Pfam" id="PF03466">
    <property type="entry name" value="LysR_substrate"/>
    <property type="match status" value="1"/>
</dbReference>
<dbReference type="InterPro" id="IPR036390">
    <property type="entry name" value="WH_DNA-bd_sf"/>
</dbReference>
<feature type="non-terminal residue" evidence="6">
    <location>
        <position position="210"/>
    </location>
</feature>
<keyword evidence="3" id="KW-0238">DNA-binding</keyword>
<dbReference type="PANTHER" id="PTHR30346:SF17">
    <property type="entry name" value="LYSR FAMILY TRANSCRIPTIONAL REGULATOR"/>
    <property type="match status" value="1"/>
</dbReference>
<dbReference type="GO" id="GO:0003700">
    <property type="term" value="F:DNA-binding transcription factor activity"/>
    <property type="evidence" value="ECO:0007669"/>
    <property type="project" value="InterPro"/>
</dbReference>
<dbReference type="GO" id="GO:0032993">
    <property type="term" value="C:protein-DNA complex"/>
    <property type="evidence" value="ECO:0007669"/>
    <property type="project" value="TreeGrafter"/>
</dbReference>
<dbReference type="PANTHER" id="PTHR30346">
    <property type="entry name" value="TRANSCRIPTIONAL DUAL REGULATOR HCAR-RELATED"/>
    <property type="match status" value="1"/>
</dbReference>
<dbReference type="InterPro" id="IPR005119">
    <property type="entry name" value="LysR_subst-bd"/>
</dbReference>
<dbReference type="Gene3D" id="3.40.190.10">
    <property type="entry name" value="Periplasmic binding protein-like II"/>
    <property type="match status" value="2"/>
</dbReference>
<evidence type="ECO:0000256" key="3">
    <source>
        <dbReference type="ARBA" id="ARBA00023125"/>
    </source>
</evidence>
<evidence type="ECO:0000256" key="4">
    <source>
        <dbReference type="ARBA" id="ARBA00023163"/>
    </source>
</evidence>
<dbReference type="InterPro" id="IPR036388">
    <property type="entry name" value="WH-like_DNA-bd_sf"/>
</dbReference>
<dbReference type="SUPFAM" id="SSF46785">
    <property type="entry name" value="Winged helix' DNA-binding domain"/>
    <property type="match status" value="1"/>
</dbReference>
<organism evidence="6">
    <name type="scientific">marine sediment metagenome</name>
    <dbReference type="NCBI Taxonomy" id="412755"/>
    <lineage>
        <taxon>unclassified sequences</taxon>
        <taxon>metagenomes</taxon>
        <taxon>ecological metagenomes</taxon>
    </lineage>
</organism>
<dbReference type="EMBL" id="BARS01012022">
    <property type="protein sequence ID" value="GAF96239.1"/>
    <property type="molecule type" value="Genomic_DNA"/>
</dbReference>
<dbReference type="GO" id="GO:0003677">
    <property type="term" value="F:DNA binding"/>
    <property type="evidence" value="ECO:0007669"/>
    <property type="project" value="UniProtKB-KW"/>
</dbReference>
<proteinExistence type="inferred from homology"/>
<feature type="domain" description="HTH lysR-type" evidence="5">
    <location>
        <begin position="4"/>
        <end position="61"/>
    </location>
</feature>
<dbReference type="AlphaFoldDB" id="X0TSQ6"/>